<feature type="signal peptide" evidence="1">
    <location>
        <begin position="1"/>
        <end position="18"/>
    </location>
</feature>
<dbReference type="InterPro" id="IPR056124">
    <property type="entry name" value="DUF7707"/>
</dbReference>
<dbReference type="EMBL" id="JANBVO010000046">
    <property type="protein sequence ID" value="KAJ9134025.1"/>
    <property type="molecule type" value="Genomic_DNA"/>
</dbReference>
<feature type="chain" id="PRO_5041329130" description="DUF7707 domain-containing protein" evidence="1">
    <location>
        <begin position="19"/>
        <end position="193"/>
    </location>
</feature>
<feature type="domain" description="DUF7707" evidence="2">
    <location>
        <begin position="22"/>
        <end position="121"/>
    </location>
</feature>
<evidence type="ECO:0000259" key="2">
    <source>
        <dbReference type="Pfam" id="PF24808"/>
    </source>
</evidence>
<proteinExistence type="predicted"/>
<dbReference type="AlphaFoldDB" id="A0AA38R584"/>
<dbReference type="PANTHER" id="PTHR38118">
    <property type="entry name" value="ANCHORED CELL WALL PROTEIN 11-RELATED"/>
    <property type="match status" value="1"/>
</dbReference>
<gene>
    <name evidence="3" type="ORF">NKR23_g10410</name>
</gene>
<protein>
    <recommendedName>
        <fullName evidence="2">DUF7707 domain-containing protein</fullName>
    </recommendedName>
</protein>
<comment type="caution">
    <text evidence="3">The sequence shown here is derived from an EMBL/GenBank/DDBJ whole genome shotgun (WGS) entry which is preliminary data.</text>
</comment>
<evidence type="ECO:0000256" key="1">
    <source>
        <dbReference type="SAM" id="SignalP"/>
    </source>
</evidence>
<dbReference type="Pfam" id="PF24808">
    <property type="entry name" value="DUF7707"/>
    <property type="match status" value="1"/>
</dbReference>
<evidence type="ECO:0000313" key="4">
    <source>
        <dbReference type="Proteomes" id="UP001174694"/>
    </source>
</evidence>
<name>A0AA38R584_9PEZI</name>
<dbReference type="Proteomes" id="UP001174694">
    <property type="component" value="Unassembled WGS sequence"/>
</dbReference>
<keyword evidence="4" id="KW-1185">Reference proteome</keyword>
<evidence type="ECO:0000313" key="3">
    <source>
        <dbReference type="EMBL" id="KAJ9134025.1"/>
    </source>
</evidence>
<reference evidence="3" key="1">
    <citation type="submission" date="2022-07" db="EMBL/GenBank/DDBJ databases">
        <title>Fungi with potential for degradation of polypropylene.</title>
        <authorList>
            <person name="Gostincar C."/>
        </authorList>
    </citation>
    <scope>NUCLEOTIDE SEQUENCE</scope>
    <source>
        <strain evidence="3">EXF-13308</strain>
    </source>
</reference>
<dbReference type="PANTHER" id="PTHR38118:SF3">
    <property type="entry name" value="ANCHORED CELL WALL PROTEIN 11"/>
    <property type="match status" value="1"/>
</dbReference>
<keyword evidence="1" id="KW-0732">Signal</keyword>
<sequence length="193" mass="19120">MRFHIAAVALSALTLVAAQNFTIDPNEVTLSTRASWCQGETSVCNTLCDSEPTANSCDPNTLDYSCTCQNGSAPGLEYYLQSLPTFICQQAFADCISANTGSAQGQSNCTTTIGDKCGTLDASNYTAPAASSSAAASSTSSAAATSTAAASATAASGTAAASSSSTAAAAPTNVQHIGNGAAAVAIGLFAYLL</sequence>
<accession>A0AA38R584</accession>
<organism evidence="3 4">
    <name type="scientific">Pleurostoma richardsiae</name>
    <dbReference type="NCBI Taxonomy" id="41990"/>
    <lineage>
        <taxon>Eukaryota</taxon>
        <taxon>Fungi</taxon>
        <taxon>Dikarya</taxon>
        <taxon>Ascomycota</taxon>
        <taxon>Pezizomycotina</taxon>
        <taxon>Sordariomycetes</taxon>
        <taxon>Sordariomycetidae</taxon>
        <taxon>Calosphaeriales</taxon>
        <taxon>Pleurostomataceae</taxon>
        <taxon>Pleurostoma</taxon>
    </lineage>
</organism>